<reference evidence="3" key="1">
    <citation type="submission" date="2020-04" db="EMBL/GenBank/DDBJ databases">
        <authorList>
            <person name="Alioto T."/>
            <person name="Alioto T."/>
            <person name="Gomez Garrido J."/>
        </authorList>
    </citation>
    <scope>NUCLEOTIDE SEQUENCE</scope>
    <source>
        <strain evidence="3">A484AB</strain>
    </source>
</reference>
<protein>
    <submittedName>
        <fullName evidence="3">Guanylate-binding 1-like</fullName>
    </submittedName>
</protein>
<dbReference type="SUPFAM" id="SSF57850">
    <property type="entry name" value="RING/U-box"/>
    <property type="match status" value="1"/>
</dbReference>
<accession>A0A6S7GZ18</accession>
<comment type="caution">
    <text evidence="3">The sequence shown here is derived from an EMBL/GenBank/DDBJ whole genome shotgun (WGS) entry which is preliminary data.</text>
</comment>
<keyword evidence="4" id="KW-1185">Reference proteome</keyword>
<evidence type="ECO:0000313" key="3">
    <source>
        <dbReference type="EMBL" id="CAB3995549.1"/>
    </source>
</evidence>
<evidence type="ECO:0000313" key="4">
    <source>
        <dbReference type="Proteomes" id="UP001152795"/>
    </source>
</evidence>
<name>A0A6S7GZ18_PARCT</name>
<gene>
    <name evidence="3" type="ORF">PACLA_8A066580</name>
</gene>
<keyword evidence="2" id="KW-0862">Zinc</keyword>
<dbReference type="Gene3D" id="3.30.40.10">
    <property type="entry name" value="Zinc/RING finger domain, C3HC4 (zinc finger)"/>
    <property type="match status" value="1"/>
</dbReference>
<dbReference type="InterPro" id="IPR001841">
    <property type="entry name" value="Znf_RING"/>
</dbReference>
<keyword evidence="1" id="KW-0479">Metal-binding</keyword>
<keyword evidence="1" id="KW-0863">Zinc-finger</keyword>
<dbReference type="InterPro" id="IPR013083">
    <property type="entry name" value="Znf_RING/FYVE/PHD"/>
</dbReference>
<evidence type="ECO:0000256" key="1">
    <source>
        <dbReference type="ARBA" id="ARBA00022771"/>
    </source>
</evidence>
<dbReference type="PROSITE" id="PS50089">
    <property type="entry name" value="ZF_RING_2"/>
    <property type="match status" value="1"/>
</dbReference>
<organism evidence="3 4">
    <name type="scientific">Paramuricea clavata</name>
    <name type="common">Red gorgonian</name>
    <name type="synonym">Violescent sea-whip</name>
    <dbReference type="NCBI Taxonomy" id="317549"/>
    <lineage>
        <taxon>Eukaryota</taxon>
        <taxon>Metazoa</taxon>
        <taxon>Cnidaria</taxon>
        <taxon>Anthozoa</taxon>
        <taxon>Octocorallia</taxon>
        <taxon>Malacalcyonacea</taxon>
        <taxon>Plexauridae</taxon>
        <taxon>Paramuricea</taxon>
    </lineage>
</organism>
<dbReference type="OrthoDB" id="8929563at2759"/>
<dbReference type="GO" id="GO:0008270">
    <property type="term" value="F:zinc ion binding"/>
    <property type="evidence" value="ECO:0007669"/>
    <property type="project" value="UniProtKB-KW"/>
</dbReference>
<dbReference type="AlphaFoldDB" id="A0A6S7GZ18"/>
<dbReference type="EMBL" id="CACRXK020002684">
    <property type="protein sequence ID" value="CAB3995549.1"/>
    <property type="molecule type" value="Genomic_DNA"/>
</dbReference>
<sequence length="366" mass="41419">METPEFLEEKRDDVFFLTRRDNGDRIERKIRRNQISLERLAIMFDLEPSTIYLVEEFGDGASEWPNRDGRFNMAMFKMGTYIQVEGRSRTSKSSSSQAVSLNSSFCNIQQKGNTSASFSPLFRSVVPGKKKVSYTLKVTLAERNGNKITNPTRQTYISLSEETACVDYIVSYCKQEFDNDSLILVSANCLPVEDSEVTRGLGFWKANSRKIYAVPNITKRKTLKGEAASALMVTDESDEDEKEKKRPKLSHLSKQDLIDGLKETIPGLMKEAIDEPMSSLREELNSKQLLLQEYQAILACVICCQTTQPPPLMISDCCCSILGCKECIETWYNANSTCPKCRTEHSLLSGYFELKGFEDVLRKAAK</sequence>
<evidence type="ECO:0000256" key="2">
    <source>
        <dbReference type="ARBA" id="ARBA00022833"/>
    </source>
</evidence>
<dbReference type="Proteomes" id="UP001152795">
    <property type="component" value="Unassembled WGS sequence"/>
</dbReference>
<proteinExistence type="predicted"/>